<dbReference type="EMBL" id="JASPKZ010008362">
    <property type="protein sequence ID" value="KAJ9580059.1"/>
    <property type="molecule type" value="Genomic_DNA"/>
</dbReference>
<dbReference type="GO" id="GO:0034703">
    <property type="term" value="C:cation channel complex"/>
    <property type="evidence" value="ECO:0007669"/>
    <property type="project" value="UniProtKB-ARBA"/>
</dbReference>
<feature type="repeat" description="ANK" evidence="7">
    <location>
        <begin position="393"/>
        <end position="427"/>
    </location>
</feature>
<evidence type="ECO:0000256" key="1">
    <source>
        <dbReference type="ARBA" id="ARBA00004141"/>
    </source>
</evidence>
<dbReference type="SMART" id="SM00248">
    <property type="entry name" value="ANK"/>
    <property type="match status" value="9"/>
</dbReference>
<dbReference type="Proteomes" id="UP001233999">
    <property type="component" value="Unassembled WGS sequence"/>
</dbReference>
<keyword evidence="8" id="KW-0175">Coiled coil</keyword>
<dbReference type="Pfam" id="PF00520">
    <property type="entry name" value="Ion_trans"/>
    <property type="match status" value="1"/>
</dbReference>
<feature type="repeat" description="ANK" evidence="7">
    <location>
        <begin position="292"/>
        <end position="324"/>
    </location>
</feature>
<dbReference type="Gene3D" id="1.25.40.20">
    <property type="entry name" value="Ankyrin repeat-containing domain"/>
    <property type="match status" value="3"/>
</dbReference>
<dbReference type="PROSITE" id="PS50297">
    <property type="entry name" value="ANK_REP_REGION"/>
    <property type="match status" value="6"/>
</dbReference>
<reference evidence="11" key="1">
    <citation type="journal article" date="2023" name="IScience">
        <title>Live-bearing cockroach genome reveals convergent evolutionary mechanisms linked to viviparity in insects and beyond.</title>
        <authorList>
            <person name="Fouks B."/>
            <person name="Harrison M.C."/>
            <person name="Mikhailova A.A."/>
            <person name="Marchal E."/>
            <person name="English S."/>
            <person name="Carruthers M."/>
            <person name="Jennings E.C."/>
            <person name="Chiamaka E.L."/>
            <person name="Frigard R.A."/>
            <person name="Pippel M."/>
            <person name="Attardo G.M."/>
            <person name="Benoit J.B."/>
            <person name="Bornberg-Bauer E."/>
            <person name="Tobe S.S."/>
        </authorList>
    </citation>
    <scope>NUCLEOTIDE SEQUENCE</scope>
    <source>
        <strain evidence="11">Stay&amp;Tobe</strain>
    </source>
</reference>
<dbReference type="AlphaFoldDB" id="A0AAD7ZG90"/>
<evidence type="ECO:0000256" key="7">
    <source>
        <dbReference type="PROSITE-ProRule" id="PRU00023"/>
    </source>
</evidence>
<dbReference type="SUPFAM" id="SSF48403">
    <property type="entry name" value="Ankyrin repeat"/>
    <property type="match status" value="1"/>
</dbReference>
<keyword evidence="4 9" id="KW-1133">Transmembrane helix</keyword>
<dbReference type="Pfam" id="PF12796">
    <property type="entry name" value="Ank_2"/>
    <property type="match status" value="3"/>
</dbReference>
<keyword evidence="12" id="KW-1185">Reference proteome</keyword>
<sequence>MASFSKRNTNKRDSVEFQIPNESENIEANITGSEINLLSAHGRTSLPFVIGWWKNYRKDENNKVDCDDEGIYECIKFNHAPPPDEIEMSTSVESCTTPGYHLKISRNTLKQRIFELMKSINASNLHYLEDIEKGRMTAEDAKTIFDTFSNMERNIAFLSAAFYGRLDLLKVLVESKADMQVSEPTEGFTPLHLSAFNDNLECASYLITCGADVNFSPEKYSALETACFHNSFRVAKLLLDSGAKINVIREIENNQHTYISTPLHSAVKANAIECVQLLISEAKTSNGNIDGECYSPLHVAAEMGHLQCLKLILESGVDPNIITPDTKNTALHLAAEGGFNECLLFLLSKGAKPDIKNSKGQIPLHLAARVQSLECVEILLSIGHCNPNTLDNDKRTPLHSAVAKTLNSVEITELLISKGGNVNQEDTYGYTPLHVAAINENTSCVTLLINNGANVVKKTKGGNTALGIIVRKAPLGLTALYKKLDTSLIVHDPEISSGKEVLMKLDFRIFLQHCQKGEIDFLKTFLDEGQKEILEHPLCQAFLHIKWEKIRKYFFARFLFYSIFVLFITIYVFVAFVICPPESNEEPYNTTNAMRDGVLQFVQKNESSFPKYNTSQMQNKSSNYNITVCGENHEKVRDGLWSLVIIITVMEALRKSYALIGCSKIKNYWCHLDNIIEWFVLISNFAISCVYIEPQKWQKEVAAFTVLFAWINLLLLVGQTPLLGSYVAMYIKVQKQFGIIFVAYSCLLIGFTLSFCVIFDTRQNFQNVIIGFIQIITFMIGALDYKALVFEEQLPKLGIASHLIFFIFILFVTIIMWNLLIGIAVRDIQAFSKLIELSLFSSWLPKYILAILRHTALISPSGYRVVLQVKPLNQQEKRLPKDILQHAYEIAKAGRRGVRSPSVTSRILSFIGSKQNSRSQLIPDGSNNESLRQEIAGNNLAISRLTEEIRQLKMMLSDIKRH</sequence>
<gene>
    <name evidence="11" type="ORF">L9F63_004251</name>
</gene>
<comment type="caution">
    <text evidence="11">The sequence shown here is derived from an EMBL/GenBank/DDBJ whole genome shotgun (WGS) entry which is preliminary data.</text>
</comment>
<feature type="coiled-coil region" evidence="8">
    <location>
        <begin position="928"/>
        <end position="962"/>
    </location>
</feature>
<feature type="domain" description="Ion transport" evidence="10">
    <location>
        <begin position="562"/>
        <end position="831"/>
    </location>
</feature>
<protein>
    <recommendedName>
        <fullName evidence="10">Ion transport domain-containing protein</fullName>
    </recommendedName>
</protein>
<dbReference type="PANTHER" id="PTHR24198:SF194">
    <property type="entry name" value="INVERSIN-A"/>
    <property type="match status" value="1"/>
</dbReference>
<dbReference type="PRINTS" id="PR01415">
    <property type="entry name" value="ANKYRIN"/>
</dbReference>
<organism evidence="11 12">
    <name type="scientific">Diploptera punctata</name>
    <name type="common">Pacific beetle cockroach</name>
    <dbReference type="NCBI Taxonomy" id="6984"/>
    <lineage>
        <taxon>Eukaryota</taxon>
        <taxon>Metazoa</taxon>
        <taxon>Ecdysozoa</taxon>
        <taxon>Arthropoda</taxon>
        <taxon>Hexapoda</taxon>
        <taxon>Insecta</taxon>
        <taxon>Pterygota</taxon>
        <taxon>Neoptera</taxon>
        <taxon>Polyneoptera</taxon>
        <taxon>Dictyoptera</taxon>
        <taxon>Blattodea</taxon>
        <taxon>Blaberoidea</taxon>
        <taxon>Blaberidae</taxon>
        <taxon>Diplopterinae</taxon>
        <taxon>Diploptera</taxon>
    </lineage>
</organism>
<feature type="repeat" description="ANK" evidence="7">
    <location>
        <begin position="326"/>
        <end position="358"/>
    </location>
</feature>
<evidence type="ECO:0000256" key="2">
    <source>
        <dbReference type="ARBA" id="ARBA00022692"/>
    </source>
</evidence>
<feature type="transmembrane region" description="Helical" evidence="9">
    <location>
        <begin position="803"/>
        <end position="825"/>
    </location>
</feature>
<feature type="repeat" description="ANK" evidence="7">
    <location>
        <begin position="186"/>
        <end position="218"/>
    </location>
</feature>
<dbReference type="InterPro" id="IPR005821">
    <property type="entry name" value="Ion_trans_dom"/>
</dbReference>
<evidence type="ECO:0000256" key="5">
    <source>
        <dbReference type="ARBA" id="ARBA00023043"/>
    </source>
</evidence>
<reference evidence="11" key="2">
    <citation type="submission" date="2023-05" db="EMBL/GenBank/DDBJ databases">
        <authorList>
            <person name="Fouks B."/>
        </authorList>
    </citation>
    <scope>NUCLEOTIDE SEQUENCE</scope>
    <source>
        <strain evidence="11">Stay&amp;Tobe</strain>
        <tissue evidence="11">Testes</tissue>
    </source>
</reference>
<feature type="transmembrane region" description="Helical" evidence="9">
    <location>
        <begin position="765"/>
        <end position="783"/>
    </location>
</feature>
<feature type="repeat" description="ANK" evidence="7">
    <location>
        <begin position="428"/>
        <end position="460"/>
    </location>
</feature>
<evidence type="ECO:0000256" key="3">
    <source>
        <dbReference type="ARBA" id="ARBA00022737"/>
    </source>
</evidence>
<feature type="transmembrane region" description="Helical" evidence="9">
    <location>
        <begin position="737"/>
        <end position="758"/>
    </location>
</feature>
<dbReference type="InterPro" id="IPR002110">
    <property type="entry name" value="Ankyrin_rpt"/>
</dbReference>
<evidence type="ECO:0000313" key="11">
    <source>
        <dbReference type="EMBL" id="KAJ9580059.1"/>
    </source>
</evidence>
<evidence type="ECO:0000259" key="10">
    <source>
        <dbReference type="Pfam" id="PF00520"/>
    </source>
</evidence>
<keyword evidence="3" id="KW-0677">Repeat</keyword>
<keyword evidence="2 9" id="KW-0812">Transmembrane</keyword>
<dbReference type="PROSITE" id="PS50088">
    <property type="entry name" value="ANK_REPEAT"/>
    <property type="match status" value="7"/>
</dbReference>
<evidence type="ECO:0000313" key="12">
    <source>
        <dbReference type="Proteomes" id="UP001233999"/>
    </source>
</evidence>
<evidence type="ECO:0000256" key="8">
    <source>
        <dbReference type="SAM" id="Coils"/>
    </source>
</evidence>
<proteinExistence type="predicted"/>
<feature type="transmembrane region" description="Helical" evidence="9">
    <location>
        <begin position="704"/>
        <end position="731"/>
    </location>
</feature>
<dbReference type="GO" id="GO:0005216">
    <property type="term" value="F:monoatomic ion channel activity"/>
    <property type="evidence" value="ECO:0007669"/>
    <property type="project" value="InterPro"/>
</dbReference>
<dbReference type="PANTHER" id="PTHR24198">
    <property type="entry name" value="ANKYRIN REPEAT AND PROTEIN KINASE DOMAIN-CONTAINING PROTEIN"/>
    <property type="match status" value="1"/>
</dbReference>
<feature type="repeat" description="ANK" evidence="7">
    <location>
        <begin position="359"/>
        <end position="383"/>
    </location>
</feature>
<evidence type="ECO:0000256" key="6">
    <source>
        <dbReference type="ARBA" id="ARBA00023136"/>
    </source>
</evidence>
<dbReference type="InterPro" id="IPR036770">
    <property type="entry name" value="Ankyrin_rpt-contain_sf"/>
</dbReference>
<dbReference type="Pfam" id="PF00023">
    <property type="entry name" value="Ank"/>
    <property type="match status" value="1"/>
</dbReference>
<keyword evidence="6 9" id="KW-0472">Membrane</keyword>
<feature type="repeat" description="ANK" evidence="7">
    <location>
        <begin position="218"/>
        <end position="250"/>
    </location>
</feature>
<keyword evidence="5 7" id="KW-0040">ANK repeat</keyword>
<name>A0AAD7ZG90_DIPPU</name>
<evidence type="ECO:0000256" key="4">
    <source>
        <dbReference type="ARBA" id="ARBA00022989"/>
    </source>
</evidence>
<evidence type="ECO:0000256" key="9">
    <source>
        <dbReference type="SAM" id="Phobius"/>
    </source>
</evidence>
<feature type="transmembrane region" description="Helical" evidence="9">
    <location>
        <begin position="558"/>
        <end position="578"/>
    </location>
</feature>
<comment type="subcellular location">
    <subcellularLocation>
        <location evidence="1">Membrane</location>
        <topology evidence="1">Multi-pass membrane protein</topology>
    </subcellularLocation>
</comment>
<accession>A0AAD7ZG90</accession>